<keyword evidence="2" id="KW-1185">Reference proteome</keyword>
<geneLocation type="plasmid" evidence="2"/>
<evidence type="ECO:0000313" key="2">
    <source>
        <dbReference type="Proteomes" id="UP000031449"/>
    </source>
</evidence>
<dbReference type="EMBL" id="CP009417">
    <property type="protein sequence ID" value="AJD93742.1"/>
    <property type="molecule type" value="Genomic_DNA"/>
</dbReference>
<name>A0A0B5AYJ8_9BACL</name>
<dbReference type="BioCyc" id="JESP1508404:G14D9-13748-MONOMER"/>
<reference evidence="1 2" key="1">
    <citation type="submission" date="2014-08" db="EMBL/GenBank/DDBJ databases">
        <title>Complete genome of a marine bacteria Jeotgalibacillus malaysiensis.</title>
        <authorList>
            <person name="Yaakop A.S."/>
            <person name="Chan K.-G."/>
            <person name="Goh K.M."/>
        </authorList>
    </citation>
    <scope>NUCLEOTIDE SEQUENCE [LARGE SCALE GENOMIC DNA]</scope>
    <source>
        <strain evidence="1 2">D5</strain>
        <plasmid evidence="2">Plasmid</plasmid>
    </source>
</reference>
<accession>A0A0B5AYJ8</accession>
<organism evidence="1 2">
    <name type="scientific">Jeotgalibacillus malaysiensis</name>
    <dbReference type="NCBI Taxonomy" id="1508404"/>
    <lineage>
        <taxon>Bacteria</taxon>
        <taxon>Bacillati</taxon>
        <taxon>Bacillota</taxon>
        <taxon>Bacilli</taxon>
        <taxon>Bacillales</taxon>
        <taxon>Caryophanaceae</taxon>
        <taxon>Jeotgalibacillus</taxon>
    </lineage>
</organism>
<dbReference type="KEGG" id="jeo:JMA_44250"/>
<keyword evidence="1" id="KW-0614">Plasmid</keyword>
<dbReference type="AlphaFoldDB" id="A0A0B5AYJ8"/>
<evidence type="ECO:0000313" key="1">
    <source>
        <dbReference type="EMBL" id="AJD93742.1"/>
    </source>
</evidence>
<sequence length="212" mass="24614">MMDELTKEQIELQKQGLPVDFLEQCEWCNGSGNDGGGYGACPDCESTGYKYGDRAVDYIEEDMEKRHELFQSILQILSDIHGFHQNRFIPRRIESFMFTYFEHLFTEEFYSDHSKMVSEVNAEIPQGFFKAMPSIVGWCQVETNSLCILIDVDINEIPANWSSHQDCLQFKVDDVGLFADIFDAVKGKERIELTWDDLKLIPKEAEQVYFLY</sequence>
<dbReference type="HOGENOM" id="CLU_1298398_0_0_9"/>
<gene>
    <name evidence="1" type="ORF">JMA_44250</name>
</gene>
<dbReference type="Proteomes" id="UP000031449">
    <property type="component" value="Plasmid unnamed"/>
</dbReference>
<proteinExistence type="predicted"/>
<protein>
    <submittedName>
        <fullName evidence="1">Uncharacterized protein</fullName>
    </submittedName>
</protein>